<evidence type="ECO:0000313" key="4">
    <source>
        <dbReference type="EMBL" id="GAG90995.1"/>
    </source>
</evidence>
<dbReference type="GO" id="GO:0019150">
    <property type="term" value="F:D-ribulokinase activity"/>
    <property type="evidence" value="ECO:0007669"/>
    <property type="project" value="TreeGrafter"/>
</dbReference>
<dbReference type="Gene3D" id="1.20.58.2240">
    <property type="match status" value="1"/>
</dbReference>
<gene>
    <name evidence="4" type="ORF">S01H4_48296</name>
</gene>
<keyword evidence="1" id="KW-0808">Transferase</keyword>
<reference evidence="4" key="1">
    <citation type="journal article" date="2014" name="Front. Microbiol.">
        <title>High frequency of phylogenetically diverse reductive dehalogenase-homologous genes in deep subseafloor sedimentary metagenomes.</title>
        <authorList>
            <person name="Kawai M."/>
            <person name="Futagami T."/>
            <person name="Toyoda A."/>
            <person name="Takaki Y."/>
            <person name="Nishi S."/>
            <person name="Hori S."/>
            <person name="Arai W."/>
            <person name="Tsubouchi T."/>
            <person name="Morono Y."/>
            <person name="Uchiyama I."/>
            <person name="Ito T."/>
            <person name="Fujiyama A."/>
            <person name="Inagaki F."/>
            <person name="Takami H."/>
        </authorList>
    </citation>
    <scope>NUCLEOTIDE SEQUENCE</scope>
    <source>
        <strain evidence="4">Expedition CK06-06</strain>
    </source>
</reference>
<feature type="domain" description="Carbohydrate kinase FGGY C-terminal" evidence="3">
    <location>
        <begin position="109"/>
        <end position="276"/>
    </location>
</feature>
<dbReference type="Pfam" id="PF02782">
    <property type="entry name" value="FGGY_C"/>
    <property type="match status" value="1"/>
</dbReference>
<name>X1B7E3_9ZZZZ</name>
<feature type="non-terminal residue" evidence="4">
    <location>
        <position position="1"/>
    </location>
</feature>
<accession>X1B7E3</accession>
<dbReference type="GO" id="GO:0019321">
    <property type="term" value="P:pentose metabolic process"/>
    <property type="evidence" value="ECO:0007669"/>
    <property type="project" value="TreeGrafter"/>
</dbReference>
<keyword evidence="2" id="KW-0418">Kinase</keyword>
<evidence type="ECO:0000256" key="2">
    <source>
        <dbReference type="ARBA" id="ARBA00022777"/>
    </source>
</evidence>
<evidence type="ECO:0000259" key="3">
    <source>
        <dbReference type="Pfam" id="PF02782"/>
    </source>
</evidence>
<dbReference type="EMBL" id="BART01027211">
    <property type="protein sequence ID" value="GAG90995.1"/>
    <property type="molecule type" value="Genomic_DNA"/>
</dbReference>
<dbReference type="AlphaFoldDB" id="X1B7E3"/>
<comment type="caution">
    <text evidence="4">The sequence shown here is derived from an EMBL/GenBank/DDBJ whole genome shotgun (WGS) entry which is preliminary data.</text>
</comment>
<dbReference type="Gene3D" id="3.30.420.40">
    <property type="match status" value="1"/>
</dbReference>
<proteinExistence type="predicted"/>
<dbReference type="PANTHER" id="PTHR43435">
    <property type="entry name" value="RIBULOKINASE"/>
    <property type="match status" value="1"/>
</dbReference>
<feature type="non-terminal residue" evidence="4">
    <location>
        <position position="276"/>
    </location>
</feature>
<dbReference type="PANTHER" id="PTHR43435:SF4">
    <property type="entry name" value="FGGY CARBOHYDRATE KINASE DOMAIN-CONTAINING PROTEIN"/>
    <property type="match status" value="1"/>
</dbReference>
<dbReference type="SUPFAM" id="SSF53067">
    <property type="entry name" value="Actin-like ATPase domain"/>
    <property type="match status" value="1"/>
</dbReference>
<sequence length="276" mass="29448">DWIPAVLTGTEHPDKLKRCRCAAGHKAMFNDDWGGYPAKDFLAKLDPKLGQLRGNLTEKTFAVDTKAGDLTEEWAAKLGLKTGIPVAIGAFDAHLGGVGSGIKQSVLVKIIGTSTCDMVVAPNDAKLPDIPGICGIVDGSILPGYFGLEAGQSAVGDIFNWFVNYIKPGGDKKGTHQALTEEALKLKPGQSGLLALDWNNGNRTILVDQRLTGLLLGQTLHTTPGEIYRALVEATAYGALTIINRFEEYGVKIKEVVNCGGISEKNALVMQIYADV</sequence>
<dbReference type="InterPro" id="IPR043129">
    <property type="entry name" value="ATPase_NBD"/>
</dbReference>
<protein>
    <recommendedName>
        <fullName evidence="3">Carbohydrate kinase FGGY C-terminal domain-containing protein</fullName>
    </recommendedName>
</protein>
<dbReference type="GO" id="GO:0005737">
    <property type="term" value="C:cytoplasm"/>
    <property type="evidence" value="ECO:0007669"/>
    <property type="project" value="TreeGrafter"/>
</dbReference>
<dbReference type="InterPro" id="IPR018485">
    <property type="entry name" value="FGGY_C"/>
</dbReference>
<organism evidence="4">
    <name type="scientific">marine sediment metagenome</name>
    <dbReference type="NCBI Taxonomy" id="412755"/>
    <lineage>
        <taxon>unclassified sequences</taxon>
        <taxon>metagenomes</taxon>
        <taxon>ecological metagenomes</taxon>
    </lineage>
</organism>
<evidence type="ECO:0000256" key="1">
    <source>
        <dbReference type="ARBA" id="ARBA00022679"/>
    </source>
</evidence>